<keyword evidence="1" id="KW-0808">Transferase</keyword>
<reference evidence="4" key="1">
    <citation type="submission" date="2022-10" db="EMBL/GenBank/DDBJ databases">
        <authorList>
            <person name="Yu W.X."/>
        </authorList>
    </citation>
    <scope>NUCLEOTIDE SEQUENCE</scope>
    <source>
        <strain evidence="4">D04</strain>
    </source>
</reference>
<dbReference type="InterPro" id="IPR029056">
    <property type="entry name" value="Ribokinase-like"/>
</dbReference>
<keyword evidence="5" id="KW-1185">Reference proteome</keyword>
<feature type="domain" description="Carbohydrate kinase PfkB" evidence="3">
    <location>
        <begin position="1"/>
        <end position="136"/>
    </location>
</feature>
<sequence length="295" mass="33350">MKKVFVIGGASYDSIIYLPQFPGNIPQTIHQCKFQETLGSTGIGKALNLEKLDFKVTLHALIGNDVWGKKIISSMQQSPVKFLYHIDENGTERHTNIMNRSGERISIFTNTLNPEGSINFNEIKAEVLQADYVVVNLTDYCKPIIKQVHSLEIPIWTDLHDYDGRNPWHEPFIEYSNYIFLSSDNLPDYKPFMQEMIDAGKELVVVTHGKKGSTALTKNGEWIETEAFTNYELIDSNGAGDAYFSGFLYGYNQNKTIIECMKLGSIVGALCINSNKLSNSNLTYDMIEKLFNEMS</sequence>
<name>A0AAE3MIB3_9BACT</name>
<evidence type="ECO:0000259" key="3">
    <source>
        <dbReference type="Pfam" id="PF00294"/>
    </source>
</evidence>
<dbReference type="PANTHER" id="PTHR10584:SF166">
    <property type="entry name" value="RIBOKINASE"/>
    <property type="match status" value="1"/>
</dbReference>
<dbReference type="PROSITE" id="PS00584">
    <property type="entry name" value="PFKB_KINASES_2"/>
    <property type="match status" value="1"/>
</dbReference>
<dbReference type="GO" id="GO:0016301">
    <property type="term" value="F:kinase activity"/>
    <property type="evidence" value="ECO:0007669"/>
    <property type="project" value="UniProtKB-KW"/>
</dbReference>
<dbReference type="PANTHER" id="PTHR10584">
    <property type="entry name" value="SUGAR KINASE"/>
    <property type="match status" value="1"/>
</dbReference>
<dbReference type="SUPFAM" id="SSF53613">
    <property type="entry name" value="Ribokinase-like"/>
    <property type="match status" value="1"/>
</dbReference>
<protein>
    <submittedName>
        <fullName evidence="4">Carbohydrate kinase family protein</fullName>
    </submittedName>
</protein>
<proteinExistence type="predicted"/>
<feature type="domain" description="Carbohydrate kinase PfkB" evidence="3">
    <location>
        <begin position="188"/>
        <end position="280"/>
    </location>
</feature>
<evidence type="ECO:0000313" key="4">
    <source>
        <dbReference type="EMBL" id="MCW3808049.1"/>
    </source>
</evidence>
<dbReference type="Proteomes" id="UP001207408">
    <property type="component" value="Unassembled WGS sequence"/>
</dbReference>
<comment type="caution">
    <text evidence="4">The sequence shown here is derived from an EMBL/GenBank/DDBJ whole genome shotgun (WGS) entry which is preliminary data.</text>
</comment>
<accession>A0AAE3MIB3</accession>
<evidence type="ECO:0000256" key="2">
    <source>
        <dbReference type="ARBA" id="ARBA00022777"/>
    </source>
</evidence>
<evidence type="ECO:0000256" key="1">
    <source>
        <dbReference type="ARBA" id="ARBA00022679"/>
    </source>
</evidence>
<evidence type="ECO:0000313" key="5">
    <source>
        <dbReference type="Proteomes" id="UP001207408"/>
    </source>
</evidence>
<dbReference type="AlphaFoldDB" id="A0AAE3MIB3"/>
<organism evidence="4 5">
    <name type="scientific">Plebeiibacterium marinum</name>
    <dbReference type="NCBI Taxonomy" id="2992111"/>
    <lineage>
        <taxon>Bacteria</taxon>
        <taxon>Pseudomonadati</taxon>
        <taxon>Bacteroidota</taxon>
        <taxon>Bacteroidia</taxon>
        <taxon>Marinilabiliales</taxon>
        <taxon>Marinilabiliaceae</taxon>
        <taxon>Plebeiibacterium</taxon>
    </lineage>
</organism>
<dbReference type="Pfam" id="PF00294">
    <property type="entry name" value="PfkB"/>
    <property type="match status" value="2"/>
</dbReference>
<keyword evidence="2 4" id="KW-0418">Kinase</keyword>
<dbReference type="InterPro" id="IPR002173">
    <property type="entry name" value="Carboh/pur_kinase_PfkB_CS"/>
</dbReference>
<dbReference type="EMBL" id="JAPDPI010000083">
    <property type="protein sequence ID" value="MCW3808049.1"/>
    <property type="molecule type" value="Genomic_DNA"/>
</dbReference>
<dbReference type="InterPro" id="IPR011611">
    <property type="entry name" value="PfkB_dom"/>
</dbReference>
<dbReference type="Gene3D" id="3.40.1190.20">
    <property type="match status" value="1"/>
</dbReference>
<dbReference type="RefSeq" id="WP_301202591.1">
    <property type="nucleotide sequence ID" value="NZ_JAPDPI010000083.1"/>
</dbReference>
<gene>
    <name evidence="4" type="ORF">OM074_20670</name>
</gene>